<name>A0ABP1R7X3_9HEXA</name>
<evidence type="ECO:0000259" key="1">
    <source>
        <dbReference type="Pfam" id="PF26215"/>
    </source>
</evidence>
<proteinExistence type="predicted"/>
<evidence type="ECO:0000313" key="2">
    <source>
        <dbReference type="EMBL" id="CAL8119549.1"/>
    </source>
</evidence>
<dbReference type="Pfam" id="PF26215">
    <property type="entry name" value="HTH_animal"/>
    <property type="match status" value="1"/>
</dbReference>
<feature type="domain" description="Helix-turn-helix" evidence="1">
    <location>
        <begin position="464"/>
        <end position="521"/>
    </location>
</feature>
<accession>A0ABP1R7X3</accession>
<dbReference type="InterPro" id="IPR058912">
    <property type="entry name" value="HTH_animal"/>
</dbReference>
<reference evidence="2 3" key="1">
    <citation type="submission" date="2024-08" db="EMBL/GenBank/DDBJ databases">
        <authorList>
            <person name="Cucini C."/>
            <person name="Frati F."/>
        </authorList>
    </citation>
    <scope>NUCLEOTIDE SEQUENCE [LARGE SCALE GENOMIC DNA]</scope>
</reference>
<dbReference type="PANTHER" id="PTHR21301:SF10">
    <property type="entry name" value="REVERSE TRANSCRIPTASE DOMAIN-CONTAINING PROTEIN"/>
    <property type="match status" value="1"/>
</dbReference>
<dbReference type="EMBL" id="CAXLJM020000061">
    <property type="protein sequence ID" value="CAL8119549.1"/>
    <property type="molecule type" value="Genomic_DNA"/>
</dbReference>
<sequence length="632" mass="73425">MYKIYNYCKRTPDIVHNLTDVKIPIIINIILTLGLSFSVNAKPNFKQISNAINEGMRKVSWHVFFKNLGYDDNCDEVTLLVHRIKKTVNPSYKPCPIQHAVFSDSFVEKLISKLRNQSKPHNVVFDHMLKELKQFVTDNNIIIKPSDKNAGVCLMYKHDYDKEVMRQLQDETVYRPATHAEYDYATQDFTDKAKTLNKTLFKSLKLNSIIPTKFKPANFYILPKLHKQYDTFPKGRPISGTCSSINKGYAMLLESELKPLSLHIPNLILDTPHLLLRLQNLKLDPKRKYMLITADINSMYLELPIDVCKRNCIKHFEKFKNVTDFPFPITKNELKTLLDLSLDYSYLEYNGELFYQRKGIQMGNSASVSVANITAEVELECLNKDEIVFNGRFIDDILMVVDITDFTNSVDEWLENTFKHNFLTFTYEYSLENVNFLDLNISLNSNNEIITSIYSKPMSKHEFVHFSSNHPKHLLKSLPYSCGMRIIRSCSNENIQLIELEKLREKFIRRGYPNHLIQNAFDKLQNKSREELLKPKSKLLIKFLSLHQPEILAQYNISCSPTTQSQRLSEVFVVVPYCNNIKDMGKIVKSAFHKEVNLCTSNRLRKCIVDVHICTAFSVKTSLRKYIQLYNA</sequence>
<evidence type="ECO:0000313" key="3">
    <source>
        <dbReference type="Proteomes" id="UP001642540"/>
    </source>
</evidence>
<comment type="caution">
    <text evidence="2">The sequence shown here is derived from an EMBL/GenBank/DDBJ whole genome shotgun (WGS) entry which is preliminary data.</text>
</comment>
<dbReference type="Proteomes" id="UP001642540">
    <property type="component" value="Unassembled WGS sequence"/>
</dbReference>
<protein>
    <recommendedName>
        <fullName evidence="1">Helix-turn-helix domain-containing protein</fullName>
    </recommendedName>
</protein>
<organism evidence="2 3">
    <name type="scientific">Orchesella dallaii</name>
    <dbReference type="NCBI Taxonomy" id="48710"/>
    <lineage>
        <taxon>Eukaryota</taxon>
        <taxon>Metazoa</taxon>
        <taxon>Ecdysozoa</taxon>
        <taxon>Arthropoda</taxon>
        <taxon>Hexapoda</taxon>
        <taxon>Collembola</taxon>
        <taxon>Entomobryomorpha</taxon>
        <taxon>Entomobryoidea</taxon>
        <taxon>Orchesellidae</taxon>
        <taxon>Orchesellinae</taxon>
        <taxon>Orchesella</taxon>
    </lineage>
</organism>
<dbReference type="PANTHER" id="PTHR21301">
    <property type="entry name" value="REVERSE TRANSCRIPTASE"/>
    <property type="match status" value="1"/>
</dbReference>
<gene>
    <name evidence="2" type="ORF">ODALV1_LOCUS18604</name>
</gene>
<keyword evidence="3" id="KW-1185">Reference proteome</keyword>